<dbReference type="Proteomes" id="UP001597380">
    <property type="component" value="Unassembled WGS sequence"/>
</dbReference>
<dbReference type="Pfam" id="PF02501">
    <property type="entry name" value="T2SSI"/>
    <property type="match status" value="1"/>
</dbReference>
<comment type="function">
    <text evidence="9">Component of the type II secretion system required for the energy-dependent secretion of extracellular factors such as proteases and toxins from the periplasm.</text>
</comment>
<keyword evidence="7" id="KW-1133">Transmembrane helix</keyword>
<sequence length="128" mass="14212">MKIASGRRLSRGMTLLEVLVALAIFASAAISLAQATSGHLNSLSYLEQSTMASWVASNRMTEIALANEWPKLSISRGTMEMAGHTWHWTQQGLETPDKEFRGVRVEVFLNEKDKSPMASLVTYRSKPE</sequence>
<dbReference type="PROSITE" id="PS00409">
    <property type="entry name" value="PROKAR_NTER_METHYL"/>
    <property type="match status" value="1"/>
</dbReference>
<evidence type="ECO:0000256" key="3">
    <source>
        <dbReference type="ARBA" id="ARBA00022475"/>
    </source>
</evidence>
<dbReference type="EMBL" id="JBHUHT010000013">
    <property type="protein sequence ID" value="MFD2096877.1"/>
    <property type="molecule type" value="Genomic_DNA"/>
</dbReference>
<evidence type="ECO:0000256" key="4">
    <source>
        <dbReference type="ARBA" id="ARBA00022481"/>
    </source>
</evidence>
<name>A0ABW4XMP6_9GAMM</name>
<evidence type="ECO:0000256" key="7">
    <source>
        <dbReference type="ARBA" id="ARBA00022989"/>
    </source>
</evidence>
<organism evidence="11 12">
    <name type="scientific">Corallincola platygyrae</name>
    <dbReference type="NCBI Taxonomy" id="1193278"/>
    <lineage>
        <taxon>Bacteria</taxon>
        <taxon>Pseudomonadati</taxon>
        <taxon>Pseudomonadota</taxon>
        <taxon>Gammaproteobacteria</taxon>
        <taxon>Alteromonadales</taxon>
        <taxon>Psychromonadaceae</taxon>
        <taxon>Corallincola</taxon>
    </lineage>
</organism>
<comment type="caution">
    <text evidence="11">The sequence shown here is derived from an EMBL/GenBank/DDBJ whole genome shotgun (WGS) entry which is preliminary data.</text>
</comment>
<gene>
    <name evidence="11" type="primary">gspI</name>
    <name evidence="11" type="ORF">ACFSJ3_12840</name>
</gene>
<keyword evidence="12" id="KW-1185">Reference proteome</keyword>
<evidence type="ECO:0000256" key="6">
    <source>
        <dbReference type="ARBA" id="ARBA00022692"/>
    </source>
</evidence>
<evidence type="ECO:0000313" key="12">
    <source>
        <dbReference type="Proteomes" id="UP001597380"/>
    </source>
</evidence>
<comment type="similarity">
    <text evidence="2 9">Belongs to the GSP I family.</text>
</comment>
<keyword evidence="8" id="KW-0472">Membrane</keyword>
<dbReference type="NCBIfam" id="TIGR02532">
    <property type="entry name" value="IV_pilin_GFxxxE"/>
    <property type="match status" value="1"/>
</dbReference>
<accession>A0ABW4XMP6</accession>
<keyword evidence="5 9" id="KW-0997">Cell inner membrane</keyword>
<comment type="PTM">
    <text evidence="9">Cleaved by prepilin peptidase.</text>
</comment>
<dbReference type="Gene3D" id="3.30.1300.30">
    <property type="entry name" value="GSPII I/J protein-like"/>
    <property type="match status" value="1"/>
</dbReference>
<evidence type="ECO:0000256" key="5">
    <source>
        <dbReference type="ARBA" id="ARBA00022519"/>
    </source>
</evidence>
<evidence type="ECO:0000256" key="2">
    <source>
        <dbReference type="ARBA" id="ARBA00008358"/>
    </source>
</evidence>
<dbReference type="NCBIfam" id="TIGR01707">
    <property type="entry name" value="gspI"/>
    <property type="match status" value="1"/>
</dbReference>
<proteinExistence type="inferred from homology"/>
<protein>
    <recommendedName>
        <fullName evidence="9">Type II secretion system protein I</fullName>
        <shortName evidence="9">T2SS minor pseudopilin I</shortName>
    </recommendedName>
</protein>
<evidence type="ECO:0000259" key="10">
    <source>
        <dbReference type="Pfam" id="PF02501"/>
    </source>
</evidence>
<keyword evidence="3" id="KW-1003">Cell membrane</keyword>
<evidence type="ECO:0000256" key="9">
    <source>
        <dbReference type="RuleBase" id="RU368030"/>
    </source>
</evidence>
<reference evidence="12" key="1">
    <citation type="journal article" date="2019" name="Int. J. Syst. Evol. Microbiol.">
        <title>The Global Catalogue of Microorganisms (GCM) 10K type strain sequencing project: providing services to taxonomists for standard genome sequencing and annotation.</title>
        <authorList>
            <consortium name="The Broad Institute Genomics Platform"/>
            <consortium name="The Broad Institute Genome Sequencing Center for Infectious Disease"/>
            <person name="Wu L."/>
            <person name="Ma J."/>
        </authorList>
    </citation>
    <scope>NUCLEOTIDE SEQUENCE [LARGE SCALE GENOMIC DNA]</scope>
    <source>
        <strain evidence="12">CGMCC 1.10992</strain>
    </source>
</reference>
<feature type="domain" description="Type II secretion system protein GspI C-terminal" evidence="10">
    <location>
        <begin position="46"/>
        <end position="124"/>
    </location>
</feature>
<evidence type="ECO:0000256" key="1">
    <source>
        <dbReference type="ARBA" id="ARBA00004377"/>
    </source>
</evidence>
<dbReference type="InterPro" id="IPR003413">
    <property type="entry name" value="T2SS_GspI_C"/>
</dbReference>
<dbReference type="RefSeq" id="WP_345339583.1">
    <property type="nucleotide sequence ID" value="NZ_BAABLI010000009.1"/>
</dbReference>
<comment type="subunit">
    <text evidence="9">Type II secretion is composed of four main components: the outer membrane complex, the inner membrane complex, the cytoplasmic secretion ATPase and the periplasm-spanning pseudopilus.</text>
</comment>
<evidence type="ECO:0000313" key="11">
    <source>
        <dbReference type="EMBL" id="MFD2096877.1"/>
    </source>
</evidence>
<comment type="subcellular location">
    <subcellularLocation>
        <location evidence="1 9">Cell inner membrane</location>
        <topology evidence="1 9">Single-pass membrane protein</topology>
    </subcellularLocation>
</comment>
<keyword evidence="4 9" id="KW-0488">Methylation</keyword>
<dbReference type="SUPFAM" id="SSF54523">
    <property type="entry name" value="Pili subunits"/>
    <property type="match status" value="1"/>
</dbReference>
<evidence type="ECO:0000256" key="8">
    <source>
        <dbReference type="ARBA" id="ARBA00023136"/>
    </source>
</evidence>
<dbReference type="PANTHER" id="PTHR38779">
    <property type="entry name" value="TYPE II SECRETION SYSTEM PROTEIN I-RELATED"/>
    <property type="match status" value="1"/>
</dbReference>
<dbReference type="Pfam" id="PF07963">
    <property type="entry name" value="N_methyl"/>
    <property type="match status" value="1"/>
</dbReference>
<dbReference type="InterPro" id="IPR012902">
    <property type="entry name" value="N_methyl_site"/>
</dbReference>
<dbReference type="InterPro" id="IPR010052">
    <property type="entry name" value="T2SS_protein-GspI"/>
</dbReference>
<keyword evidence="6" id="KW-0812">Transmembrane</keyword>
<dbReference type="InterPro" id="IPR045584">
    <property type="entry name" value="Pilin-like"/>
</dbReference>
<dbReference type="PANTHER" id="PTHR38779:SF2">
    <property type="entry name" value="TYPE II SECRETION SYSTEM PROTEIN I-RELATED"/>
    <property type="match status" value="1"/>
</dbReference>